<accession>A0A0C3B4W7</accession>
<reference evidence="2" key="2">
    <citation type="submission" date="2015-01" db="EMBL/GenBank/DDBJ databases">
        <title>Evolutionary Origins and Diversification of the Mycorrhizal Mutualists.</title>
        <authorList>
            <consortium name="DOE Joint Genome Institute"/>
            <consortium name="Mycorrhizal Genomics Consortium"/>
            <person name="Kohler A."/>
            <person name="Kuo A."/>
            <person name="Nagy L.G."/>
            <person name="Floudas D."/>
            <person name="Copeland A."/>
            <person name="Barry K.W."/>
            <person name="Cichocki N."/>
            <person name="Veneault-Fourrey C."/>
            <person name="LaButti K."/>
            <person name="Lindquist E.A."/>
            <person name="Lipzen A."/>
            <person name="Lundell T."/>
            <person name="Morin E."/>
            <person name="Murat C."/>
            <person name="Riley R."/>
            <person name="Ohm R."/>
            <person name="Sun H."/>
            <person name="Tunlid A."/>
            <person name="Henrissat B."/>
            <person name="Grigoriev I.V."/>
            <person name="Hibbett D.S."/>
            <person name="Martin F."/>
        </authorList>
    </citation>
    <scope>NUCLEOTIDE SEQUENCE [LARGE SCALE GENOMIC DNA]</scope>
    <source>
        <strain evidence="2">F 1598</strain>
    </source>
</reference>
<reference evidence="1 2" key="1">
    <citation type="submission" date="2014-04" db="EMBL/GenBank/DDBJ databases">
        <authorList>
            <consortium name="DOE Joint Genome Institute"/>
            <person name="Kuo A."/>
            <person name="Tarkka M."/>
            <person name="Buscot F."/>
            <person name="Kohler A."/>
            <person name="Nagy L.G."/>
            <person name="Floudas D."/>
            <person name="Copeland A."/>
            <person name="Barry K.W."/>
            <person name="Cichocki N."/>
            <person name="Veneault-Fourrey C."/>
            <person name="LaButti K."/>
            <person name="Lindquist E.A."/>
            <person name="Lipzen A."/>
            <person name="Lundell T."/>
            <person name="Morin E."/>
            <person name="Murat C."/>
            <person name="Sun H."/>
            <person name="Tunlid A."/>
            <person name="Henrissat B."/>
            <person name="Grigoriev I.V."/>
            <person name="Hibbett D.S."/>
            <person name="Martin F."/>
            <person name="Nordberg H.P."/>
            <person name="Cantor M.N."/>
            <person name="Hua S.X."/>
        </authorList>
    </citation>
    <scope>NUCLEOTIDE SEQUENCE [LARGE SCALE GENOMIC DNA]</scope>
    <source>
        <strain evidence="1 2">F 1598</strain>
    </source>
</reference>
<organism evidence="1 2">
    <name type="scientific">Piloderma croceum (strain F 1598)</name>
    <dbReference type="NCBI Taxonomy" id="765440"/>
    <lineage>
        <taxon>Eukaryota</taxon>
        <taxon>Fungi</taxon>
        <taxon>Dikarya</taxon>
        <taxon>Basidiomycota</taxon>
        <taxon>Agaricomycotina</taxon>
        <taxon>Agaricomycetes</taxon>
        <taxon>Agaricomycetidae</taxon>
        <taxon>Atheliales</taxon>
        <taxon>Atheliaceae</taxon>
        <taxon>Piloderma</taxon>
    </lineage>
</organism>
<gene>
    <name evidence="1" type="ORF">PILCRDRAFT_742209</name>
</gene>
<dbReference type="Proteomes" id="UP000054166">
    <property type="component" value="Unassembled WGS sequence"/>
</dbReference>
<dbReference type="AlphaFoldDB" id="A0A0C3B4W7"/>
<keyword evidence="2" id="KW-1185">Reference proteome</keyword>
<dbReference type="EMBL" id="KN833139">
    <property type="protein sequence ID" value="KIM72337.1"/>
    <property type="molecule type" value="Genomic_DNA"/>
</dbReference>
<dbReference type="HOGENOM" id="CLU_1876217_0_0_1"/>
<evidence type="ECO:0000313" key="2">
    <source>
        <dbReference type="Proteomes" id="UP000054166"/>
    </source>
</evidence>
<dbReference type="InParanoid" id="A0A0C3B4W7"/>
<proteinExistence type="predicted"/>
<protein>
    <submittedName>
        <fullName evidence="1">Uncharacterized protein</fullName>
    </submittedName>
</protein>
<evidence type="ECO:0000313" key="1">
    <source>
        <dbReference type="EMBL" id="KIM72337.1"/>
    </source>
</evidence>
<sequence>MTWGSFAVHFCAGFPQNRLRHSGSPARYIAYRLLRLARVSAAIAPRLPQPQYLSRSFIPYSTNSKRIAKLINQPRRTIHWLSSYPMPCLLFFQTRRLAKQSSSKFSQGTIFTWPPPKSWAHHTVQTRTCAVIVSPT</sequence>
<name>A0A0C3B4W7_PILCF</name>